<comment type="caution">
    <text evidence="1">The sequence shown here is derived from an EMBL/GenBank/DDBJ whole genome shotgun (WGS) entry which is preliminary data.</text>
</comment>
<name>A0ABM8TPF2_9BURK</name>
<reference evidence="1 2" key="1">
    <citation type="submission" date="2021-03" db="EMBL/GenBank/DDBJ databases">
        <authorList>
            <person name="Peeters C."/>
        </authorList>
    </citation>
    <scope>NUCLEOTIDE SEQUENCE [LARGE SCALE GENOMIC DNA]</scope>
    <source>
        <strain evidence="1 2">LMG 26411</strain>
    </source>
</reference>
<accession>A0ABM8TPF2</accession>
<keyword evidence="2" id="KW-1185">Reference proteome</keyword>
<dbReference type="EMBL" id="CAJPVI010000037">
    <property type="protein sequence ID" value="CAG2156557.1"/>
    <property type="molecule type" value="Genomic_DNA"/>
</dbReference>
<evidence type="ECO:0000313" key="1">
    <source>
        <dbReference type="EMBL" id="CAG2156557.1"/>
    </source>
</evidence>
<organism evidence="1 2">
    <name type="scientific">Cupriavidus numazuensis</name>
    <dbReference type="NCBI Taxonomy" id="221992"/>
    <lineage>
        <taxon>Bacteria</taxon>
        <taxon>Pseudomonadati</taxon>
        <taxon>Pseudomonadota</taxon>
        <taxon>Betaproteobacteria</taxon>
        <taxon>Burkholderiales</taxon>
        <taxon>Burkholderiaceae</taxon>
        <taxon>Cupriavidus</taxon>
    </lineage>
</organism>
<gene>
    <name evidence="1" type="ORF">LMG26411_05292</name>
</gene>
<protein>
    <submittedName>
        <fullName evidence="1">Uncharacterized protein</fullName>
    </submittedName>
</protein>
<evidence type="ECO:0000313" key="2">
    <source>
        <dbReference type="Proteomes" id="UP000672657"/>
    </source>
</evidence>
<dbReference type="Proteomes" id="UP000672657">
    <property type="component" value="Unassembled WGS sequence"/>
</dbReference>
<sequence>MNRNCKSINLDAISPPCSRFDQWLVDVGDGKTTLAFEEWLVQRLAASDETEGMSISSMRFHQGPVEFELVHGASYMAEHPQKGVRHFRCILDGHFPMISFYRPGTPFRFPWVTMARVFIADELRSLKRVA</sequence>
<dbReference type="RefSeq" id="WP_211956189.1">
    <property type="nucleotide sequence ID" value="NZ_CAJPVI010000037.1"/>
</dbReference>
<proteinExistence type="predicted"/>